<evidence type="ECO:0000313" key="1">
    <source>
        <dbReference type="EMBL" id="KAH7320587.1"/>
    </source>
</evidence>
<dbReference type="EMBL" id="JAGPNK010000005">
    <property type="protein sequence ID" value="KAH7320587.1"/>
    <property type="molecule type" value="Genomic_DNA"/>
</dbReference>
<reference evidence="1" key="1">
    <citation type="journal article" date="2021" name="Nat. Commun.">
        <title>Genetic determinants of endophytism in the Arabidopsis root mycobiome.</title>
        <authorList>
            <person name="Mesny F."/>
            <person name="Miyauchi S."/>
            <person name="Thiergart T."/>
            <person name="Pickel B."/>
            <person name="Atanasova L."/>
            <person name="Karlsson M."/>
            <person name="Huettel B."/>
            <person name="Barry K.W."/>
            <person name="Haridas S."/>
            <person name="Chen C."/>
            <person name="Bauer D."/>
            <person name="Andreopoulos W."/>
            <person name="Pangilinan J."/>
            <person name="LaButti K."/>
            <person name="Riley R."/>
            <person name="Lipzen A."/>
            <person name="Clum A."/>
            <person name="Drula E."/>
            <person name="Henrissat B."/>
            <person name="Kohler A."/>
            <person name="Grigoriev I.V."/>
            <person name="Martin F.M."/>
            <person name="Hacquard S."/>
        </authorList>
    </citation>
    <scope>NUCLEOTIDE SEQUENCE</scope>
    <source>
        <strain evidence="1">MPI-CAGE-CH-0235</strain>
    </source>
</reference>
<name>A0A8K0WS91_9HYPO</name>
<dbReference type="SUPFAM" id="SSF56112">
    <property type="entry name" value="Protein kinase-like (PK-like)"/>
    <property type="match status" value="1"/>
</dbReference>
<gene>
    <name evidence="1" type="ORF">B0I35DRAFT_427435</name>
</gene>
<evidence type="ECO:0000313" key="2">
    <source>
        <dbReference type="Proteomes" id="UP000813444"/>
    </source>
</evidence>
<accession>A0A8K0WS91</accession>
<proteinExistence type="predicted"/>
<dbReference type="PANTHER" id="PTHR37542:SF1">
    <property type="entry name" value="PRION-INHIBITION AND PROPAGATION HELO DOMAIN-CONTAINING PROTEIN"/>
    <property type="match status" value="1"/>
</dbReference>
<keyword evidence="2" id="KW-1185">Reference proteome</keyword>
<comment type="caution">
    <text evidence="1">The sequence shown here is derived from an EMBL/GenBank/DDBJ whole genome shotgun (WGS) entry which is preliminary data.</text>
</comment>
<dbReference type="InterPro" id="IPR011009">
    <property type="entry name" value="Kinase-like_dom_sf"/>
</dbReference>
<dbReference type="Gene3D" id="1.10.510.10">
    <property type="entry name" value="Transferase(Phosphotransferase) domain 1"/>
    <property type="match status" value="1"/>
</dbReference>
<protein>
    <recommendedName>
        <fullName evidence="3">Protein kinase domain-containing protein</fullName>
    </recommendedName>
</protein>
<dbReference type="OrthoDB" id="1911848at2759"/>
<organism evidence="1 2">
    <name type="scientific">Stachybotrys elegans</name>
    <dbReference type="NCBI Taxonomy" id="80388"/>
    <lineage>
        <taxon>Eukaryota</taxon>
        <taxon>Fungi</taxon>
        <taxon>Dikarya</taxon>
        <taxon>Ascomycota</taxon>
        <taxon>Pezizomycotina</taxon>
        <taxon>Sordariomycetes</taxon>
        <taxon>Hypocreomycetidae</taxon>
        <taxon>Hypocreales</taxon>
        <taxon>Stachybotryaceae</taxon>
        <taxon>Stachybotrys</taxon>
    </lineage>
</organism>
<sequence>MAELAMGIIGLTGAAELCIKGGKALAKASQDYRHADAKLDELCARIEVCWLRTSSQLEVAQALEATMTEDQRNIQQQILRILYSKLETAIMALSQIDKHFKNGKQKRLYFVALKDKLEEAVGELESWHKRFEPSWFELIKTAPPTVAGALQRITVSAPKEAAEPSRDALKFRRAFEPIRMQSSVLIARKVLEGLEISALPHSMVHVARDPEDGKCHIVDTVSTEAVTMQDAKALANRLRESNPGTFGTMRCKGIIRYPESSAMAFVFRIPDGYDAVRSLRHLLTGEVPESLTIRLEIARQLVNAVYYIHLYEFVHKNICPETILCLGSTKDSNVAGGLMCCLIGFQVLRHIDGRTNTGKLGDKFDLYQHPTRRGSDKSPFVMQHDIYSLGVCLLEVGLWKSLLQFDQGTCSPEQLQQQMVSLSRGKLRAEMGDKYSKVVETCLTCLDSDNVDFGDPEDFTDGEGVEVGSRYVEKVISIISTISL</sequence>
<evidence type="ECO:0008006" key="3">
    <source>
        <dbReference type="Google" id="ProtNLM"/>
    </source>
</evidence>
<dbReference type="AlphaFoldDB" id="A0A8K0WS91"/>
<dbReference type="Proteomes" id="UP000813444">
    <property type="component" value="Unassembled WGS sequence"/>
</dbReference>
<dbReference type="PANTHER" id="PTHR37542">
    <property type="entry name" value="HELO DOMAIN-CONTAINING PROTEIN-RELATED"/>
    <property type="match status" value="1"/>
</dbReference>